<evidence type="ECO:0000256" key="9">
    <source>
        <dbReference type="ARBA" id="ARBA00022723"/>
    </source>
</evidence>
<evidence type="ECO:0000256" key="11">
    <source>
        <dbReference type="ARBA" id="ARBA00023167"/>
    </source>
</evidence>
<gene>
    <name evidence="13" type="ORF">ENU78_04815</name>
</gene>
<reference evidence="13" key="1">
    <citation type="journal article" date="2020" name="mSystems">
        <title>Genome- and Community-Level Interaction Insights into Carbon Utilization and Element Cycling Functions of Hydrothermarchaeota in Hydrothermal Sediment.</title>
        <authorList>
            <person name="Zhou Z."/>
            <person name="Liu Y."/>
            <person name="Xu W."/>
            <person name="Pan J."/>
            <person name="Luo Z.H."/>
            <person name="Li M."/>
        </authorList>
    </citation>
    <scope>NUCLEOTIDE SEQUENCE [LARGE SCALE GENOMIC DNA]</scope>
    <source>
        <strain evidence="13">SpSt-70</strain>
    </source>
</reference>
<dbReference type="AlphaFoldDB" id="A0A7C3KQI7"/>
<protein>
    <recommendedName>
        <fullName evidence="5">5-methyltetrahydropteroyltriglutamate--homocysteine S-methyltransferase</fullName>
        <ecNumber evidence="5">2.1.1.14</ecNumber>
    </recommendedName>
</protein>
<evidence type="ECO:0000259" key="12">
    <source>
        <dbReference type="Pfam" id="PF08267"/>
    </source>
</evidence>
<dbReference type="GO" id="GO:0008270">
    <property type="term" value="F:zinc ion binding"/>
    <property type="evidence" value="ECO:0007669"/>
    <property type="project" value="InterPro"/>
</dbReference>
<keyword evidence="6 13" id="KW-0489">Methyltransferase</keyword>
<keyword evidence="7" id="KW-0028">Amino-acid biosynthesis</keyword>
<dbReference type="UniPathway" id="UPA00051">
    <property type="reaction ID" value="UER00082"/>
</dbReference>
<dbReference type="GO" id="GO:0032259">
    <property type="term" value="P:methylation"/>
    <property type="evidence" value="ECO:0007669"/>
    <property type="project" value="UniProtKB-KW"/>
</dbReference>
<evidence type="ECO:0000256" key="2">
    <source>
        <dbReference type="ARBA" id="ARBA00002777"/>
    </source>
</evidence>
<dbReference type="Pfam" id="PF08267">
    <property type="entry name" value="Meth_synt_1"/>
    <property type="match status" value="1"/>
</dbReference>
<dbReference type="InterPro" id="IPR002629">
    <property type="entry name" value="Met_Synth_C/arc"/>
</dbReference>
<comment type="similarity">
    <text evidence="4">Belongs to the vitamin-B12 independent methionine synthase family.</text>
</comment>
<keyword evidence="11" id="KW-0486">Methionine biosynthesis</keyword>
<sequence length="325" mass="37780">MIITVVDHYPKIPNPPREPKLRKAIHAYDQGKITKEELEKIFDEVTQEVIEEQISAGVELITDGQIRWEDGQSYIVRKLEGTQIGGLIRYFDNNTYYRQPVIVGEIKWKEPIIVEDWKKAQKWAGSIPVKAVLTGPYTLGRLSRDEYYKNLEKLVKAYTNALIEETKLLEENKVKYLQFNEPSIQYYPEDIDLLIEVYKEIRKYFSGNLAIYTYFHTVIPIKNRLKDLPVDTFGIDFVSRKENFEIIQEFPKNLALGYGIVDARNTKLETPEQIASLIKKALECIPEDKLFVNPSCGLEYLPRERAYDKLVNLAKGVNLVRGERK</sequence>
<keyword evidence="10" id="KW-0862">Zinc</keyword>
<name>A0A7C3KQI7_DICTH</name>
<dbReference type="InterPro" id="IPR038071">
    <property type="entry name" value="UROD/MetE-like_sf"/>
</dbReference>
<dbReference type="InterPro" id="IPR013215">
    <property type="entry name" value="Cbl-indep_Met_Synth_N"/>
</dbReference>
<dbReference type="GO" id="GO:0009086">
    <property type="term" value="P:methionine biosynthetic process"/>
    <property type="evidence" value="ECO:0007669"/>
    <property type="project" value="UniProtKB-KW"/>
</dbReference>
<evidence type="ECO:0000313" key="13">
    <source>
        <dbReference type="EMBL" id="HGK23756.1"/>
    </source>
</evidence>
<evidence type="ECO:0000256" key="7">
    <source>
        <dbReference type="ARBA" id="ARBA00022605"/>
    </source>
</evidence>
<evidence type="ECO:0000256" key="4">
    <source>
        <dbReference type="ARBA" id="ARBA00009553"/>
    </source>
</evidence>
<dbReference type="RefSeq" id="WP_149122434.1">
    <property type="nucleotide sequence ID" value="NZ_VTFL01000001.1"/>
</dbReference>
<comment type="cofactor">
    <cofactor evidence="1">
        <name>Zn(2+)</name>
        <dbReference type="ChEBI" id="CHEBI:29105"/>
    </cofactor>
</comment>
<evidence type="ECO:0000256" key="8">
    <source>
        <dbReference type="ARBA" id="ARBA00022679"/>
    </source>
</evidence>
<evidence type="ECO:0000256" key="6">
    <source>
        <dbReference type="ARBA" id="ARBA00022603"/>
    </source>
</evidence>
<evidence type="ECO:0000256" key="5">
    <source>
        <dbReference type="ARBA" id="ARBA00012034"/>
    </source>
</evidence>
<keyword evidence="8 13" id="KW-0808">Transferase</keyword>
<dbReference type="EC" id="2.1.1.14" evidence="5"/>
<accession>A0A7C3KQI7</accession>
<dbReference type="GO" id="GO:0003871">
    <property type="term" value="F:5-methyltetrahydropteroyltriglutamate-homocysteine S-methyltransferase activity"/>
    <property type="evidence" value="ECO:0007669"/>
    <property type="project" value="UniProtKB-EC"/>
</dbReference>
<dbReference type="CDD" id="cd03311">
    <property type="entry name" value="CIMS_C_terminal_like"/>
    <property type="match status" value="1"/>
</dbReference>
<organism evidence="13">
    <name type="scientific">Dictyoglomus thermophilum</name>
    <dbReference type="NCBI Taxonomy" id="14"/>
    <lineage>
        <taxon>Bacteria</taxon>
        <taxon>Pseudomonadati</taxon>
        <taxon>Dictyoglomota</taxon>
        <taxon>Dictyoglomia</taxon>
        <taxon>Dictyoglomales</taxon>
        <taxon>Dictyoglomaceae</taxon>
        <taxon>Dictyoglomus</taxon>
    </lineage>
</organism>
<evidence type="ECO:0000256" key="10">
    <source>
        <dbReference type="ARBA" id="ARBA00022833"/>
    </source>
</evidence>
<feature type="domain" description="Cobalamin-independent methionine synthase MetE N-terminal" evidence="12">
    <location>
        <begin position="87"/>
        <end position="280"/>
    </location>
</feature>
<dbReference type="Gene3D" id="3.20.20.210">
    <property type="match status" value="1"/>
</dbReference>
<evidence type="ECO:0000256" key="1">
    <source>
        <dbReference type="ARBA" id="ARBA00001947"/>
    </source>
</evidence>
<dbReference type="EMBL" id="DTDV01000014">
    <property type="protein sequence ID" value="HGK23756.1"/>
    <property type="molecule type" value="Genomic_DNA"/>
</dbReference>
<comment type="function">
    <text evidence="2">Catalyzes the transfer of a methyl group from 5-methyltetrahydrofolate to homocysteine resulting in methionine formation.</text>
</comment>
<comment type="pathway">
    <text evidence="3">Amino-acid biosynthesis; L-methionine biosynthesis via de novo pathway; L-methionine from L-homocysteine (MetE route): step 1/1.</text>
</comment>
<evidence type="ECO:0000256" key="3">
    <source>
        <dbReference type="ARBA" id="ARBA00004681"/>
    </source>
</evidence>
<keyword evidence="9" id="KW-0479">Metal-binding</keyword>
<dbReference type="PANTHER" id="PTHR30519">
    <property type="entry name" value="5-METHYLTETRAHYDROPTEROYLTRIGLUTAMATE--HOMOCYSTEINE METHYLTRANSFERASE"/>
    <property type="match status" value="1"/>
</dbReference>
<dbReference type="SUPFAM" id="SSF51726">
    <property type="entry name" value="UROD/MetE-like"/>
    <property type="match status" value="1"/>
</dbReference>
<proteinExistence type="inferred from homology"/>
<comment type="caution">
    <text evidence="13">The sequence shown here is derived from an EMBL/GenBank/DDBJ whole genome shotgun (WGS) entry which is preliminary data.</text>
</comment>